<dbReference type="InterPro" id="IPR000742">
    <property type="entry name" value="EGF"/>
</dbReference>
<dbReference type="Pfam" id="PF13948">
    <property type="entry name" value="DUF4215"/>
    <property type="match status" value="23"/>
</dbReference>
<accession>A0A8S1U7Y5</accession>
<feature type="domain" description="EGF-like" evidence="7">
    <location>
        <begin position="1557"/>
        <end position="1591"/>
    </location>
</feature>
<dbReference type="OrthoDB" id="409374at2759"/>
<protein>
    <recommendedName>
        <fullName evidence="7">EGF-like domain-containing protein</fullName>
    </recommendedName>
</protein>
<evidence type="ECO:0000256" key="3">
    <source>
        <dbReference type="ARBA" id="ARBA00023157"/>
    </source>
</evidence>
<comment type="caution">
    <text evidence="8">The sequence shown here is derived from an EMBL/GenBank/DDBJ whole genome shotgun (WGS) entry which is preliminary data.</text>
</comment>
<keyword evidence="3" id="KW-1015">Disulfide bond</keyword>
<dbReference type="EMBL" id="CAJJDP010000037">
    <property type="protein sequence ID" value="CAD8159947.1"/>
    <property type="molecule type" value="Genomic_DNA"/>
</dbReference>
<feature type="domain" description="EGF-like" evidence="7">
    <location>
        <begin position="1124"/>
        <end position="1158"/>
    </location>
</feature>
<feature type="domain" description="EGF-like" evidence="7">
    <location>
        <begin position="1369"/>
        <end position="1404"/>
    </location>
</feature>
<keyword evidence="5" id="KW-0472">Membrane</keyword>
<keyword evidence="5" id="KW-1133">Transmembrane helix</keyword>
<feature type="transmembrane region" description="Helical" evidence="5">
    <location>
        <begin position="2729"/>
        <end position="2750"/>
    </location>
</feature>
<dbReference type="SMART" id="SM00261">
    <property type="entry name" value="FU"/>
    <property type="match status" value="22"/>
</dbReference>
<feature type="domain" description="EGF-like" evidence="7">
    <location>
        <begin position="820"/>
        <end position="850"/>
    </location>
</feature>
<keyword evidence="5" id="KW-0812">Transmembrane</keyword>
<feature type="domain" description="EGF-like" evidence="7">
    <location>
        <begin position="1664"/>
        <end position="1700"/>
    </location>
</feature>
<feature type="chain" id="PRO_5035822410" description="EGF-like domain-containing protein" evidence="6">
    <location>
        <begin position="19"/>
        <end position="2784"/>
    </location>
</feature>
<feature type="transmembrane region" description="Helical" evidence="5">
    <location>
        <begin position="2583"/>
        <end position="2604"/>
    </location>
</feature>
<feature type="domain" description="EGF-like" evidence="7">
    <location>
        <begin position="2090"/>
        <end position="2125"/>
    </location>
</feature>
<evidence type="ECO:0000313" key="9">
    <source>
        <dbReference type="Proteomes" id="UP000683925"/>
    </source>
</evidence>
<dbReference type="PANTHER" id="PTHR38934">
    <property type="entry name" value="HYPHALLY REGULATED CELL WALL PROTEIN 1"/>
    <property type="match status" value="1"/>
</dbReference>
<evidence type="ECO:0000256" key="2">
    <source>
        <dbReference type="ARBA" id="ARBA00022737"/>
    </source>
</evidence>
<organism evidence="8 9">
    <name type="scientific">Paramecium octaurelia</name>
    <dbReference type="NCBI Taxonomy" id="43137"/>
    <lineage>
        <taxon>Eukaryota</taxon>
        <taxon>Sar</taxon>
        <taxon>Alveolata</taxon>
        <taxon>Ciliophora</taxon>
        <taxon>Intramacronucleata</taxon>
        <taxon>Oligohymenophorea</taxon>
        <taxon>Peniculida</taxon>
        <taxon>Parameciidae</taxon>
        <taxon>Paramecium</taxon>
    </lineage>
</organism>
<proteinExistence type="predicted"/>
<evidence type="ECO:0000259" key="7">
    <source>
        <dbReference type="SMART" id="SM00181"/>
    </source>
</evidence>
<feature type="domain" description="EGF-like" evidence="7">
    <location>
        <begin position="1258"/>
        <end position="1286"/>
    </location>
</feature>
<dbReference type="PANTHER" id="PTHR38934:SF6">
    <property type="entry name" value="CHROMOSOME UNDETERMINED SCAFFOLD_176, WHOLE GENOME SHOTGUN SEQUENCE"/>
    <property type="match status" value="1"/>
</dbReference>
<dbReference type="Proteomes" id="UP000683925">
    <property type="component" value="Unassembled WGS sequence"/>
</dbReference>
<evidence type="ECO:0000256" key="5">
    <source>
        <dbReference type="SAM" id="Phobius"/>
    </source>
</evidence>
<feature type="domain" description="EGF-like" evidence="7">
    <location>
        <begin position="1431"/>
        <end position="1465"/>
    </location>
</feature>
<evidence type="ECO:0000256" key="4">
    <source>
        <dbReference type="SAM" id="MobiDB-lite"/>
    </source>
</evidence>
<feature type="domain" description="EGF-like" evidence="7">
    <location>
        <begin position="1789"/>
        <end position="1821"/>
    </location>
</feature>
<feature type="domain" description="EGF-like" evidence="7">
    <location>
        <begin position="1064"/>
        <end position="1097"/>
    </location>
</feature>
<feature type="domain" description="EGF-like" evidence="7">
    <location>
        <begin position="1001"/>
        <end position="1036"/>
    </location>
</feature>
<dbReference type="InterPro" id="IPR011936">
    <property type="entry name" value="Myxo_disulph_rpt"/>
</dbReference>
<sequence length="2784" mass="313129">MQTIRILFSIFVISQSQWQLVSEDLLNFSVSSSKWNYGNTCNWDNGSMGGGGAVSGCSSNDIEYILVGSYKVRAYYSVLNLPPHYQVKVVVDGYFLDSDRDNIYYVSYEVQGSTPTYSLQYKDSALQGYEDACRGSWGRFEVQTFIMTFSHTDYSEIRFRVCGTLMDSRNYGVRGLQIYVNKCHWSCLKCSSNLITGCLACFTDPSTTFATAQACGSCPTNKAFIEYIDDTKSCVVECHYYRVPDSNNVCQFNENMFPYTTYFDTTSFSQTSPWVFVPDPINYNIFYSKKIGSIPCETGKNYVGPFLYNEAFSVTLQIPYNISYIRFRATIVKLNDWVDYSAVHVLLDNIEFASVYTIGQVLTGRNADYLYSELICTPPSVGYFRFEAKLKSNITNPVLTLQGSMDQFGQQSWGFRDVVMDIMRCQPNCDWCDFDLKCYSCSSGFLYKNKCVLSCPTHSVQQTGVCKDFDELVENSKYLIKAFYDSSNTTDTDVSNIVGTMTNGGSDFTTSDGFLNTNIKVYFSYYMGKRVLGGPLVWNSATFTKSYTLNPHYKFRFKFTLILGDEFSGDFQYTIGGTSQTLEYSDSGFSSTSKEVGRDERDKYITIDRTIGHTSLSFSVQMTCNSDRSIRSNFCLVYDYFIIILECTQYCTACSGPTWAECSGKQTLPTEMSSPTTCINKAYYFDNTVTPAVCRTCTPSYCLECQNSYICTKCASNFYLQNGKCQCYPWTYLTVSDTCQNCHPLCESCYGANSNECLSCNSHQHRYLNNNFCICENYYYDDGINYKCQSICGDMIVADGEDCDDGNTIRFDGCNNCKFECQKECLTCVNGQCSVCAPGYTIQKTMKMCYPTCGNSSLVSQEQCEDNNLTPYDGCFNCQFQCQPQCTNCIYGKCYECDNSIGYYINLATFKCVTYCGDLIVAGGEMCDDGNNNPFDGCNSCAYSCDSFCALCISGICTKCKSGFQLLNQNGQCAPICGDKLITYYEACDDGNEVNSDGCSQCSLTCQEQCTSCLLGICYECNTPGYYLNPKLKQCTSICGDTVQSVLNEQCDDGNNTFEDGCYQCKYECQAECLTCAAGICYRCKPNFYLNSDNTCIPICGDGVISKYESCDDYNFVVEDGCSQCSYQCEKTCTLCQFGICKQCQSGYYLNYSFDKCLPICGDTLILGDEECDIGIIPFDETIKNTTGCISCQLQCSPQCEICTQGLCLKCKESLGWYLDYETSSCYSQCGDSIISDYEECEDLNSQLNDGCNQCVFTCQQECSICIFGLCKQCNQGYTLINQKCLPVCGDGIVAGDEECDTGIIDFDAFNCVNCRYKCAEGCNNCVYGTCLECKNNYGFYLNLNHQCESKCGDIIITNNESCDENSESCESCNFVCDDNCNNCKFGFCYGCNPGYELLLNRCVSICGDSIQTSIEDCENDDIVPFDGCYSCQFQCQDQCQQCINGECILCNQAMGWYLLNKKCETKCGDGIIAGLEECDVSLNFDNGDVSSNYCFNCILSCAQNCSICDRGICKSCQDGYFLNVYNECVNICGNLKTEDFEVCDDGNINGFDGCFSCQHDCQSECQECVNGQCILCEDGFELDQDTQQCQSKCGDMKLTQYEECDDGNYIPYDGCYNCNYSCTENCNICVKGVCQSCSQGFVLSFPKCIPDCKDISYTQNADECYPQKQCQSECVICIKGDCYQCQTGWYLNGLEHKCESMCGDEIIVGQEQCEGFLNYERDDPYCNSECQFSCPSNCVTCSLGICQVCQRGFYLIENKCSHYCGDAQMTELEICDDNNLTPFDGCFQCRQDCEEQCTLCIEGICQMCQRGYEIIDGHCFSICGDGIITVDEDCDDQNSIKHDGCNQCRYECDKNCSFCEFNKCIFCADGFQLSGQACISVCGDGLIVGNEKCDDGNLIDEDGCFECQYACQQQCQSCLYGSCILCNEEKGWHATSQGDCQPLCGDNKVAGLEQCDDGNDQNYDGCYECSYICQKACTKCINGLCYECNTPGWRLENYFCWEICGDAIKVGIEECDDGNDVPYDGCFDCKTQCEEACVVCSEGQCQVCAYGWQLNENHRCGTICGDQYVIPRFEDCDDGNLIPYDGCYECNYQCVQHCTDCRKDVCYECDTPGWTYESKTQQCIPICGDGEVNGYEQCDDGNIFENDGCSNSCEYSCHIACLTCDRGKCLECDRFLGYFVSNNQCSSQCGDGLWEQNTEQCDDGNLLNQDGCDKYCRTEVDWYCKNEPMQISNCIFKRQPSVELKLLSQEERVSKIEVTFSTQMMLYQNYILIENESNNPTITDFQLFMVKVDELNEGDFDYTIEPVVGFQEFPQEVKYIIYLKILKNISYDQINVMVVADKKLIISEDLVNLEQNSSQIKISVPFIQDELSQKVVELFSNANEISIYTTMCVSLVSIFSTGYSNLFMTLDTIQYLYYTRYINLEFPQNLQQNMDNLKKSSLSSMVTNKLKQTGLSQKVTSQPKEDNEQEQGMPNKFKQDNLHYQFTTNIKTTVVSLSIGLSIFLTTLSISKLLHLIPPHKLNDLGTIIGGGILKVRSKCTKISNDFFYSGAIRLITVNFYEMQFASLIQLSHVSFNSYSDIANNSAAVATLAFTCIFTSLLIHRIRQIQTKQSLTMKFYIKTLFQSDEKSYLKSTWQMQYNTILLVKKSAYMLIIVCFQNQGLYQTLGVATQAAAFATYLAVSSPFSNNEDQIKQLITELGMMANTLSFGAYYTYEYFSISKESLSQIGWFNIGIFTTILTSNLAIDFSSQVRVLYKKVKRSFDKFMENQMPTQSRVQPIFV</sequence>
<dbReference type="NCBIfam" id="TIGR02232">
    <property type="entry name" value="myxo_disulf_rpt"/>
    <property type="match status" value="11"/>
</dbReference>
<keyword evidence="9" id="KW-1185">Reference proteome</keyword>
<feature type="domain" description="EGF-like" evidence="7">
    <location>
        <begin position="1730"/>
        <end position="1762"/>
    </location>
</feature>
<dbReference type="SMART" id="SM00181">
    <property type="entry name" value="EGF"/>
    <property type="match status" value="19"/>
</dbReference>
<feature type="transmembrane region" description="Helical" evidence="5">
    <location>
        <begin position="2495"/>
        <end position="2515"/>
    </location>
</feature>
<dbReference type="OMA" id="WYCKNEP"/>
<feature type="domain" description="EGF-like" evidence="7">
    <location>
        <begin position="424"/>
        <end position="452"/>
    </location>
</feature>
<feature type="domain" description="EGF-like" evidence="7">
    <location>
        <begin position="2029"/>
        <end position="2062"/>
    </location>
</feature>
<feature type="signal peptide" evidence="6">
    <location>
        <begin position="1"/>
        <end position="18"/>
    </location>
</feature>
<evidence type="ECO:0000256" key="1">
    <source>
        <dbReference type="ARBA" id="ARBA00022729"/>
    </source>
</evidence>
<gene>
    <name evidence="8" type="ORF">POCTA_138.1.T0370260</name>
</gene>
<feature type="domain" description="EGF-like" evidence="7">
    <location>
        <begin position="1501"/>
        <end position="1530"/>
    </location>
</feature>
<reference evidence="8" key="1">
    <citation type="submission" date="2021-01" db="EMBL/GenBank/DDBJ databases">
        <authorList>
            <consortium name="Genoscope - CEA"/>
            <person name="William W."/>
        </authorList>
    </citation>
    <scope>NUCLEOTIDE SEQUENCE</scope>
</reference>
<feature type="domain" description="EGF-like" evidence="7">
    <location>
        <begin position="1852"/>
        <end position="1880"/>
    </location>
</feature>
<name>A0A8S1U7Y5_PAROT</name>
<keyword evidence="2" id="KW-0677">Repeat</keyword>
<feature type="domain" description="EGF-like" evidence="7">
    <location>
        <begin position="1622"/>
        <end position="1650"/>
    </location>
</feature>
<feature type="domain" description="EGF-like" evidence="7">
    <location>
        <begin position="696"/>
        <end position="726"/>
    </location>
</feature>
<evidence type="ECO:0000256" key="6">
    <source>
        <dbReference type="SAM" id="SignalP"/>
    </source>
</evidence>
<feature type="region of interest" description="Disordered" evidence="4">
    <location>
        <begin position="2455"/>
        <end position="2475"/>
    </location>
</feature>
<dbReference type="InterPro" id="IPR006212">
    <property type="entry name" value="Furin_repeat"/>
</dbReference>
<feature type="transmembrane region" description="Helical" evidence="5">
    <location>
        <begin position="2698"/>
        <end position="2717"/>
    </location>
</feature>
<keyword evidence="1 6" id="KW-0732">Signal</keyword>
<evidence type="ECO:0000313" key="8">
    <source>
        <dbReference type="EMBL" id="CAD8159947.1"/>
    </source>
</evidence>
<feature type="domain" description="EGF-like" evidence="7">
    <location>
        <begin position="944"/>
        <end position="974"/>
    </location>
</feature>